<evidence type="ECO:0000313" key="5">
    <source>
        <dbReference type="Proteomes" id="UP000564644"/>
    </source>
</evidence>
<dbReference type="Proteomes" id="UP000564644">
    <property type="component" value="Unassembled WGS sequence"/>
</dbReference>
<feature type="transmembrane region" description="Helical" evidence="3">
    <location>
        <begin position="233"/>
        <end position="254"/>
    </location>
</feature>
<dbReference type="GO" id="GO:0016020">
    <property type="term" value="C:membrane"/>
    <property type="evidence" value="ECO:0007669"/>
    <property type="project" value="InterPro"/>
</dbReference>
<organism evidence="4 5">
    <name type="scientific">Cohnella zeiphila</name>
    <dbReference type="NCBI Taxonomy" id="2761120"/>
    <lineage>
        <taxon>Bacteria</taxon>
        <taxon>Bacillati</taxon>
        <taxon>Bacillota</taxon>
        <taxon>Bacilli</taxon>
        <taxon>Bacillales</taxon>
        <taxon>Paenibacillaceae</taxon>
        <taxon>Cohnella</taxon>
    </lineage>
</organism>
<sequence>MSQSGHEWFDADMRNCNDVIVHRLRESNGEEIAIAYADQLIDDRLLKESIIPRMRRAMAAGEPVADLFPFEALPADDAENRSKIFVLLFSGSLLVFRKEDVLAYSIAKLPGRQPEESSTEISVKGPKDGFVEELAVNLALIRKRVKTADLKIEKFTVGTETRTDVAMLYLEGMAKPRWVEEGRKRIRNVHVRALNGAAEIEEMLSDVSISLFPQIDYAGRPDSATFALLNGSILFMMDGVPLVYLAPINLLSLLRSPEDNYTPYYYASLEKIIRIVALFTTLFLPGFWVALSAYNIDQLPFPLLSTIIMSRIGLPMSTTIEMLLMLAMFEVFREAGVRLPKAVGQTVAVVGGIIVGDAAIRAGMASPTMLVVSALTSVCSFTLVNVSLSGAVTLARLFVLFLSMTFGMFGFFVSLLALLMYLVSLRSFGEPYLFPIAPISFRKLPSTFFKLPTRLAGKPYGPVKNANRRKR</sequence>
<dbReference type="InterPro" id="IPR050768">
    <property type="entry name" value="UPF0353/GerABKA_families"/>
</dbReference>
<dbReference type="InterPro" id="IPR004995">
    <property type="entry name" value="Spore_Ger"/>
</dbReference>
<dbReference type="PIRSF" id="PIRSF005690">
    <property type="entry name" value="GerBA"/>
    <property type="match status" value="1"/>
</dbReference>
<dbReference type="PANTHER" id="PTHR22550:SF5">
    <property type="entry name" value="LEUCINE ZIPPER PROTEIN 4"/>
    <property type="match status" value="1"/>
</dbReference>
<accession>A0A7X0VUD7</accession>
<comment type="caution">
    <text evidence="4">The sequence shown here is derived from an EMBL/GenBank/DDBJ whole genome shotgun (WGS) entry which is preliminary data.</text>
</comment>
<keyword evidence="2 3" id="KW-0472">Membrane</keyword>
<evidence type="ECO:0000256" key="1">
    <source>
        <dbReference type="ARBA" id="ARBA00005278"/>
    </source>
</evidence>
<dbReference type="PANTHER" id="PTHR22550">
    <property type="entry name" value="SPORE GERMINATION PROTEIN"/>
    <property type="match status" value="1"/>
</dbReference>
<dbReference type="Pfam" id="PF03323">
    <property type="entry name" value="GerA"/>
    <property type="match status" value="1"/>
</dbReference>
<feature type="transmembrane region" description="Helical" evidence="3">
    <location>
        <begin position="370"/>
        <end position="392"/>
    </location>
</feature>
<dbReference type="AlphaFoldDB" id="A0A7X0VUD7"/>
<proteinExistence type="inferred from homology"/>
<keyword evidence="5" id="KW-1185">Reference proteome</keyword>
<evidence type="ECO:0000313" key="4">
    <source>
        <dbReference type="EMBL" id="MBB6730300.1"/>
    </source>
</evidence>
<feature type="transmembrane region" description="Helical" evidence="3">
    <location>
        <begin position="398"/>
        <end position="423"/>
    </location>
</feature>
<name>A0A7X0VUD7_9BACL</name>
<gene>
    <name evidence="4" type="ORF">H7C18_05255</name>
</gene>
<keyword evidence="3" id="KW-0812">Transmembrane</keyword>
<dbReference type="GO" id="GO:0009847">
    <property type="term" value="P:spore germination"/>
    <property type="evidence" value="ECO:0007669"/>
    <property type="project" value="InterPro"/>
</dbReference>
<dbReference type="RefSeq" id="WP_185127973.1">
    <property type="nucleotide sequence ID" value="NZ_JACJVO010000007.1"/>
</dbReference>
<keyword evidence="3" id="KW-1133">Transmembrane helix</keyword>
<feature type="transmembrane region" description="Helical" evidence="3">
    <location>
        <begin position="308"/>
        <end position="332"/>
    </location>
</feature>
<comment type="similarity">
    <text evidence="1">Belongs to the GerABKA family.</text>
</comment>
<reference evidence="4 5" key="1">
    <citation type="submission" date="2020-08" db="EMBL/GenBank/DDBJ databases">
        <title>Cohnella phylogeny.</title>
        <authorList>
            <person name="Dunlap C."/>
        </authorList>
    </citation>
    <scope>NUCLEOTIDE SEQUENCE [LARGE SCALE GENOMIC DNA]</scope>
    <source>
        <strain evidence="4 5">CBP 2801</strain>
    </source>
</reference>
<evidence type="ECO:0000256" key="2">
    <source>
        <dbReference type="ARBA" id="ARBA00023136"/>
    </source>
</evidence>
<feature type="transmembrane region" description="Helical" evidence="3">
    <location>
        <begin position="275"/>
        <end position="296"/>
    </location>
</feature>
<protein>
    <submittedName>
        <fullName evidence="4">Spore germination protein</fullName>
    </submittedName>
</protein>
<dbReference type="EMBL" id="JACJVO010000007">
    <property type="protein sequence ID" value="MBB6730300.1"/>
    <property type="molecule type" value="Genomic_DNA"/>
</dbReference>
<evidence type="ECO:0000256" key="3">
    <source>
        <dbReference type="SAM" id="Phobius"/>
    </source>
</evidence>